<evidence type="ECO:0000313" key="3">
    <source>
        <dbReference type="EMBL" id="KIW71824.1"/>
    </source>
</evidence>
<keyword evidence="4" id="KW-1185">Reference proteome</keyword>
<gene>
    <name evidence="3" type="ORF">PV04_00056</name>
</gene>
<evidence type="ECO:0000313" key="4">
    <source>
        <dbReference type="Proteomes" id="UP000054266"/>
    </source>
</evidence>
<organism evidence="3 4">
    <name type="scientific">Phialophora macrospora</name>
    <dbReference type="NCBI Taxonomy" id="1851006"/>
    <lineage>
        <taxon>Eukaryota</taxon>
        <taxon>Fungi</taxon>
        <taxon>Dikarya</taxon>
        <taxon>Ascomycota</taxon>
        <taxon>Pezizomycotina</taxon>
        <taxon>Eurotiomycetes</taxon>
        <taxon>Chaetothyriomycetidae</taxon>
        <taxon>Chaetothyriales</taxon>
        <taxon>Herpotrichiellaceae</taxon>
        <taxon>Phialophora</taxon>
    </lineage>
</organism>
<dbReference type="AlphaFoldDB" id="A0A0D2GHQ0"/>
<protein>
    <recommendedName>
        <fullName evidence="2">Heterokaryon incompatibility domain-containing protein</fullName>
    </recommendedName>
</protein>
<name>A0A0D2GHQ0_9EURO</name>
<feature type="region of interest" description="Disordered" evidence="1">
    <location>
        <begin position="93"/>
        <end position="117"/>
    </location>
</feature>
<feature type="domain" description="Heterokaryon incompatibility" evidence="2">
    <location>
        <begin position="372"/>
        <end position="478"/>
    </location>
</feature>
<dbReference type="EMBL" id="KN846956">
    <property type="protein sequence ID" value="KIW71824.1"/>
    <property type="molecule type" value="Genomic_DNA"/>
</dbReference>
<sequence length="961" mass="109133">MDCLLLPKSTTENAAPILPRIPLVAEQRWDAGPFLEYPLRRGFKSMYDGAGGTTEHPWEISPAAAQLSTKAWEAFFQEWLFFGLIIESLGGNSDPLSSSPSPRAPEHNDESAEENSALRDRQAIVDRVYRDFVYQADALSYITTRTFLLDLQNSWSISLLSFHPTRNRLAVRCKRMRLCLRQANYFYTHLPADFRSDIKFSIGAVAETIAHAMQPVCYWLKLDEICPNEWGAGYYADKDVLSRMVDNGWCKSHMDRTTHSFKYLQTLHYMSYLDKRMSAKSHTECDQAECVTDKIAATSGIQGHWTDGCSWETVAVNHEDLVSALRTKDTVPLLRIRRGGRAVESTEGATDASLEEKELTIQVVRSTTSTPYIAISHIWADGLANKEANSLNACKLRELHDVVQALPMSATTPDSANRDSSPVERGDQCPLIWLDTLCCPVAPKEDKKLALTKIHQVYKQASSVLVLESSLRSYSTASMDTLEVLARIFTSRWLRRLWTLEEGALAKRLWFQFADRAVSLTELKAKMETIWPNDLQQKIIFFDTRHEIDRVEQFFQTKGYDGSGPNLRILDEALLHRGVSNASDEPICIGTLLNLPAKAILAPGDDILEALRKNNHGGEEDRLQLKLRDVRMKVVWKLLAEKFKSLPAQIIFFEEPRIDAPGFRWAPRSFLQAENVYLGPASRKLRWDDKKPGILTDTGLQVSYPGFRLDLAQYNDGKPRHPWKGCRRIPENGILFRDSSSGEWYSVSTKARAMELRHGSAMQNRSEFPLHDFLHHNSKPQGRPIEVFLLVPEIDQGETPHAQKNAVDGILMTGTFQEPSTLTWLLSLLPFGAANSRRRTILAKSQYQVVVGALPTALSTLYNTTEQLALRLRGEEVTDRLLALSHLGVENDEYRVVLRELEQRMKDMMREVLNGDEPLRIGMRNTWGDDIDEYLWVSIADWFNHAFLGTRLGDDQMWIVD</sequence>
<proteinExistence type="predicted"/>
<reference evidence="3 4" key="1">
    <citation type="submission" date="2015-01" db="EMBL/GenBank/DDBJ databases">
        <title>The Genome Sequence of Capronia semiimmersa CBS27337.</title>
        <authorList>
            <consortium name="The Broad Institute Genomics Platform"/>
            <person name="Cuomo C."/>
            <person name="de Hoog S."/>
            <person name="Gorbushina A."/>
            <person name="Stielow B."/>
            <person name="Teixiera M."/>
            <person name="Abouelleil A."/>
            <person name="Chapman S.B."/>
            <person name="Priest M."/>
            <person name="Young S.K."/>
            <person name="Wortman J."/>
            <person name="Nusbaum C."/>
            <person name="Birren B."/>
        </authorList>
    </citation>
    <scope>NUCLEOTIDE SEQUENCE [LARGE SCALE GENOMIC DNA]</scope>
    <source>
        <strain evidence="3 4">CBS 27337</strain>
    </source>
</reference>
<dbReference type="PANTHER" id="PTHR39596">
    <property type="match status" value="1"/>
</dbReference>
<feature type="compositionally biased region" description="Basic and acidic residues" evidence="1">
    <location>
        <begin position="104"/>
        <end position="117"/>
    </location>
</feature>
<evidence type="ECO:0000259" key="2">
    <source>
        <dbReference type="Pfam" id="PF06985"/>
    </source>
</evidence>
<dbReference type="STRING" id="5601.A0A0D2GHQ0"/>
<evidence type="ECO:0000256" key="1">
    <source>
        <dbReference type="SAM" id="MobiDB-lite"/>
    </source>
</evidence>
<dbReference type="Pfam" id="PF06985">
    <property type="entry name" value="HET"/>
    <property type="match status" value="1"/>
</dbReference>
<dbReference type="InterPro" id="IPR010730">
    <property type="entry name" value="HET"/>
</dbReference>
<dbReference type="HOGENOM" id="CLU_009388_3_0_1"/>
<dbReference type="PANTHER" id="PTHR39596:SF3">
    <property type="entry name" value="HETEROKARYON INCOMPATIBILITY DOMAIN-CONTAINING PROTEIN"/>
    <property type="match status" value="1"/>
</dbReference>
<accession>A0A0D2GHQ0</accession>
<dbReference type="Proteomes" id="UP000054266">
    <property type="component" value="Unassembled WGS sequence"/>
</dbReference>